<accession>A0A9J6BBL6</accession>
<feature type="signal peptide" evidence="1">
    <location>
        <begin position="1"/>
        <end position="16"/>
    </location>
</feature>
<keyword evidence="1" id="KW-0732">Signal</keyword>
<feature type="chain" id="PRO_5039891286" evidence="1">
    <location>
        <begin position="17"/>
        <end position="102"/>
    </location>
</feature>
<organism evidence="2 3">
    <name type="scientific">Polypedilum vanderplanki</name>
    <name type="common">Sleeping chironomid midge</name>
    <dbReference type="NCBI Taxonomy" id="319348"/>
    <lineage>
        <taxon>Eukaryota</taxon>
        <taxon>Metazoa</taxon>
        <taxon>Ecdysozoa</taxon>
        <taxon>Arthropoda</taxon>
        <taxon>Hexapoda</taxon>
        <taxon>Insecta</taxon>
        <taxon>Pterygota</taxon>
        <taxon>Neoptera</taxon>
        <taxon>Endopterygota</taxon>
        <taxon>Diptera</taxon>
        <taxon>Nematocera</taxon>
        <taxon>Chironomoidea</taxon>
        <taxon>Chironomidae</taxon>
        <taxon>Chironominae</taxon>
        <taxon>Polypedilum</taxon>
        <taxon>Polypedilum</taxon>
    </lineage>
</organism>
<reference evidence="2" key="1">
    <citation type="submission" date="2021-03" db="EMBL/GenBank/DDBJ databases">
        <title>Chromosome level genome of the anhydrobiotic midge Polypedilum vanderplanki.</title>
        <authorList>
            <person name="Yoshida Y."/>
            <person name="Kikawada T."/>
            <person name="Gusev O."/>
        </authorList>
    </citation>
    <scope>NUCLEOTIDE SEQUENCE</scope>
    <source>
        <strain evidence="2">NIAS01</strain>
        <tissue evidence="2">Whole body or cell culture</tissue>
    </source>
</reference>
<proteinExistence type="predicted"/>
<protein>
    <submittedName>
        <fullName evidence="2">Uncharacterized protein</fullName>
    </submittedName>
</protein>
<keyword evidence="3" id="KW-1185">Reference proteome</keyword>
<evidence type="ECO:0000313" key="2">
    <source>
        <dbReference type="EMBL" id="KAG5667071.1"/>
    </source>
</evidence>
<dbReference type="Proteomes" id="UP001107558">
    <property type="component" value="Chromosome 4"/>
</dbReference>
<gene>
    <name evidence="2" type="ORF">PVAND_015071</name>
</gene>
<name>A0A9J6BBL6_POLVA</name>
<sequence>MKFLVITVLTFALVSALMQPEKWSADTYGFIHNFKGTKDELFKALTERIESEMKGMKPGEMNPIDILRSIDLVVKKLKDDDIVSAKELRKFYMDLSKKRGST</sequence>
<dbReference type="EMBL" id="JADBJN010000004">
    <property type="protein sequence ID" value="KAG5667071.1"/>
    <property type="molecule type" value="Genomic_DNA"/>
</dbReference>
<comment type="caution">
    <text evidence="2">The sequence shown here is derived from an EMBL/GenBank/DDBJ whole genome shotgun (WGS) entry which is preliminary data.</text>
</comment>
<dbReference type="AlphaFoldDB" id="A0A9J6BBL6"/>
<evidence type="ECO:0000256" key="1">
    <source>
        <dbReference type="SAM" id="SignalP"/>
    </source>
</evidence>
<evidence type="ECO:0000313" key="3">
    <source>
        <dbReference type="Proteomes" id="UP001107558"/>
    </source>
</evidence>